<keyword evidence="2" id="KW-1185">Reference proteome</keyword>
<proteinExistence type="predicted"/>
<evidence type="ECO:0000313" key="1">
    <source>
        <dbReference type="EMBL" id="OEU22943.1"/>
    </source>
</evidence>
<dbReference type="AlphaFoldDB" id="A0A1E7FYP5"/>
<dbReference type="InParanoid" id="A0A1E7FYP5"/>
<gene>
    <name evidence="1" type="ORF">FRACYDRAFT_233105</name>
</gene>
<protein>
    <submittedName>
        <fullName evidence="1">Uncharacterized protein</fullName>
    </submittedName>
</protein>
<dbReference type="KEGG" id="fcy:FRACYDRAFT_233105"/>
<organism evidence="1 2">
    <name type="scientific">Fragilariopsis cylindrus CCMP1102</name>
    <dbReference type="NCBI Taxonomy" id="635003"/>
    <lineage>
        <taxon>Eukaryota</taxon>
        <taxon>Sar</taxon>
        <taxon>Stramenopiles</taxon>
        <taxon>Ochrophyta</taxon>
        <taxon>Bacillariophyta</taxon>
        <taxon>Bacillariophyceae</taxon>
        <taxon>Bacillariophycidae</taxon>
        <taxon>Bacillariales</taxon>
        <taxon>Bacillariaceae</taxon>
        <taxon>Fragilariopsis</taxon>
    </lineage>
</organism>
<accession>A0A1E7FYP5</accession>
<reference evidence="1 2" key="1">
    <citation type="submission" date="2016-09" db="EMBL/GenBank/DDBJ databases">
        <title>Extensive genetic diversity and differential bi-allelic expression allows diatom success in the polar Southern Ocean.</title>
        <authorList>
            <consortium name="DOE Joint Genome Institute"/>
            <person name="Mock T."/>
            <person name="Otillar R.P."/>
            <person name="Strauss J."/>
            <person name="Dupont C."/>
            <person name="Frickenhaus S."/>
            <person name="Maumus F."/>
            <person name="Mcmullan M."/>
            <person name="Sanges R."/>
            <person name="Schmutz J."/>
            <person name="Toseland A."/>
            <person name="Valas R."/>
            <person name="Veluchamy A."/>
            <person name="Ward B.J."/>
            <person name="Allen A."/>
            <person name="Barry K."/>
            <person name="Falciatore A."/>
            <person name="Ferrante M."/>
            <person name="Fortunato A.E."/>
            <person name="Gloeckner G."/>
            <person name="Gruber A."/>
            <person name="Hipkin R."/>
            <person name="Janech M."/>
            <person name="Kroth P."/>
            <person name="Leese F."/>
            <person name="Lindquist E."/>
            <person name="Lyon B.R."/>
            <person name="Martin J."/>
            <person name="Mayer C."/>
            <person name="Parker M."/>
            <person name="Quesneville H."/>
            <person name="Raymond J."/>
            <person name="Uhlig C."/>
            <person name="Valentin K.U."/>
            <person name="Worden A.Z."/>
            <person name="Armbrust E.V."/>
            <person name="Bowler C."/>
            <person name="Green B."/>
            <person name="Moulton V."/>
            <person name="Van Oosterhout C."/>
            <person name="Grigoriev I."/>
        </authorList>
    </citation>
    <scope>NUCLEOTIDE SEQUENCE [LARGE SCALE GENOMIC DNA]</scope>
    <source>
        <strain evidence="1 2">CCMP1102</strain>
    </source>
</reference>
<name>A0A1E7FYP5_9STRA</name>
<evidence type="ECO:0000313" key="2">
    <source>
        <dbReference type="Proteomes" id="UP000095751"/>
    </source>
</evidence>
<dbReference type="EMBL" id="KV784353">
    <property type="protein sequence ID" value="OEU22943.1"/>
    <property type="molecule type" value="Genomic_DNA"/>
</dbReference>
<sequence>MIALSNDVLRSIIQFVTEVELYAMEETYYPDAIITNVSGPQWNYLNQRDVARGSNRRWKDAPTTLMLSQQQPEDYSIQQQQQQQEQTDVVATATRDRGREYAQSLIFVRNRANEARHYFDFARDCVSADEIPVHCNDDDDDDVGGGDSNFGSIIMPLDYWREWVHFDDVLTEYNNNDDGQGGSVGDCDNALNENIRHVDVFLELSFSRGSNNKSDSDRDQSCWRGFRKARLEGQQDNNNNNDYLATHFTMSLKLELDPLVKEMGWTEIKDFRDESQDYRLCHFDVSNTQEKMKSLMKNMQLTIVHVASGRLLIATGGYASPDTTHRRDSNIFAKDANVARFHCRHDRYPIVEPTTTTTDTMEHHPFRFSFLRIPTKSNTDQSMEIIIKTQ</sequence>
<dbReference type="Proteomes" id="UP000095751">
    <property type="component" value="Unassembled WGS sequence"/>
</dbReference>